<sequence>MEMRTFPSFLLLSLVLFAFITDARKDPNDYWKSRMKDEPMPKALKDLFHQNPTSVSPNSNHFVRNFETKASAIIYHNHNAPSEKSKTSTADGHEVMHAKNKKRGTRSL</sequence>
<name>A0A2G9GNA0_9LAMI</name>
<dbReference type="AlphaFoldDB" id="A0A2G9GNA0"/>
<feature type="region of interest" description="Disordered" evidence="1">
    <location>
        <begin position="79"/>
        <end position="108"/>
    </location>
</feature>
<evidence type="ECO:0000313" key="4">
    <source>
        <dbReference type="Proteomes" id="UP000231279"/>
    </source>
</evidence>
<protein>
    <recommendedName>
        <fullName evidence="5">Organ specific protein</fullName>
    </recommendedName>
</protein>
<gene>
    <name evidence="3" type="ORF">CDL12_20689</name>
</gene>
<dbReference type="Proteomes" id="UP000231279">
    <property type="component" value="Unassembled WGS sequence"/>
</dbReference>
<evidence type="ECO:0000256" key="2">
    <source>
        <dbReference type="SAM" id="SignalP"/>
    </source>
</evidence>
<evidence type="ECO:0008006" key="5">
    <source>
        <dbReference type="Google" id="ProtNLM"/>
    </source>
</evidence>
<feature type="compositionally biased region" description="Basic residues" evidence="1">
    <location>
        <begin position="98"/>
        <end position="108"/>
    </location>
</feature>
<dbReference type="STRING" id="429701.A0A2G9GNA0"/>
<dbReference type="PANTHER" id="PTHR33731">
    <property type="entry name" value="PROTEIN, PUTATIVE-RELATED"/>
    <property type="match status" value="1"/>
</dbReference>
<dbReference type="InterPro" id="IPR024489">
    <property type="entry name" value="Organ_specific_prot"/>
</dbReference>
<accession>A0A2G9GNA0</accession>
<organism evidence="3 4">
    <name type="scientific">Handroanthus impetiginosus</name>
    <dbReference type="NCBI Taxonomy" id="429701"/>
    <lineage>
        <taxon>Eukaryota</taxon>
        <taxon>Viridiplantae</taxon>
        <taxon>Streptophyta</taxon>
        <taxon>Embryophyta</taxon>
        <taxon>Tracheophyta</taxon>
        <taxon>Spermatophyta</taxon>
        <taxon>Magnoliopsida</taxon>
        <taxon>eudicotyledons</taxon>
        <taxon>Gunneridae</taxon>
        <taxon>Pentapetalae</taxon>
        <taxon>asterids</taxon>
        <taxon>lamiids</taxon>
        <taxon>Lamiales</taxon>
        <taxon>Bignoniaceae</taxon>
        <taxon>Crescentiina</taxon>
        <taxon>Tabebuia alliance</taxon>
        <taxon>Handroanthus</taxon>
    </lineage>
</organism>
<comment type="caution">
    <text evidence="3">The sequence shown here is derived from an EMBL/GenBank/DDBJ whole genome shotgun (WGS) entry which is preliminary data.</text>
</comment>
<proteinExistence type="predicted"/>
<dbReference type="EMBL" id="NKXS01004331">
    <property type="protein sequence ID" value="PIN06746.1"/>
    <property type="molecule type" value="Genomic_DNA"/>
</dbReference>
<evidence type="ECO:0000256" key="1">
    <source>
        <dbReference type="SAM" id="MobiDB-lite"/>
    </source>
</evidence>
<feature type="signal peptide" evidence="2">
    <location>
        <begin position="1"/>
        <end position="25"/>
    </location>
</feature>
<keyword evidence="4" id="KW-1185">Reference proteome</keyword>
<keyword evidence="2" id="KW-0732">Signal</keyword>
<dbReference type="Pfam" id="PF10950">
    <property type="entry name" value="Organ_specific"/>
    <property type="match status" value="1"/>
</dbReference>
<feature type="chain" id="PRO_5013930268" description="Organ specific protein" evidence="2">
    <location>
        <begin position="26"/>
        <end position="108"/>
    </location>
</feature>
<feature type="compositionally biased region" description="Basic and acidic residues" evidence="1">
    <location>
        <begin position="81"/>
        <end position="97"/>
    </location>
</feature>
<reference evidence="4" key="1">
    <citation type="journal article" date="2018" name="Gigascience">
        <title>Genome assembly of the Pink Ipe (Handroanthus impetiginosus, Bignoniaceae), a highly valued, ecologically keystone Neotropical timber forest tree.</title>
        <authorList>
            <person name="Silva-Junior O.B."/>
            <person name="Grattapaglia D."/>
            <person name="Novaes E."/>
            <person name="Collevatti R.G."/>
        </authorList>
    </citation>
    <scope>NUCLEOTIDE SEQUENCE [LARGE SCALE GENOMIC DNA]</scope>
    <source>
        <strain evidence="4">cv. UFG-1</strain>
    </source>
</reference>
<dbReference type="PANTHER" id="PTHR33731:SF17">
    <property type="entry name" value="ORGAN-SPECIFIC PROTEIN P4-LIKE"/>
    <property type="match status" value="1"/>
</dbReference>
<evidence type="ECO:0000313" key="3">
    <source>
        <dbReference type="EMBL" id="PIN06746.1"/>
    </source>
</evidence>
<dbReference type="OrthoDB" id="1734141at2759"/>